<dbReference type="Pfam" id="PF09339">
    <property type="entry name" value="HTH_IclR"/>
    <property type="match status" value="1"/>
</dbReference>
<dbReference type="InterPro" id="IPR036390">
    <property type="entry name" value="WH_DNA-bd_sf"/>
</dbReference>
<dbReference type="PANTHER" id="PTHR43132:SF2">
    <property type="entry name" value="ARSENICAL RESISTANCE OPERON REPRESSOR ARSR-RELATED"/>
    <property type="match status" value="1"/>
</dbReference>
<dbReference type="InterPro" id="IPR036388">
    <property type="entry name" value="WH-like_DNA-bd_sf"/>
</dbReference>
<name>A0A1H6J4I7_9EURY</name>
<feature type="domain" description="HVO-2833 C-terminal" evidence="2">
    <location>
        <begin position="190"/>
        <end position="306"/>
    </location>
</feature>
<dbReference type="Gene3D" id="1.10.10.10">
    <property type="entry name" value="Winged helix-like DNA-binding domain superfamily/Winged helix DNA-binding domain"/>
    <property type="match status" value="2"/>
</dbReference>
<protein>
    <submittedName>
        <fullName evidence="3">Predicted transcriptional regulator</fullName>
    </submittedName>
</protein>
<dbReference type="InterPro" id="IPR005471">
    <property type="entry name" value="Tscrpt_reg_IclR_N"/>
</dbReference>
<dbReference type="Pfam" id="PF24271">
    <property type="entry name" value="HVO_2833_C"/>
    <property type="match status" value="1"/>
</dbReference>
<dbReference type="GO" id="GO:0006355">
    <property type="term" value="P:regulation of DNA-templated transcription"/>
    <property type="evidence" value="ECO:0007669"/>
    <property type="project" value="InterPro"/>
</dbReference>
<dbReference type="Proteomes" id="UP000199215">
    <property type="component" value="Unassembled WGS sequence"/>
</dbReference>
<dbReference type="GO" id="GO:0003677">
    <property type="term" value="F:DNA binding"/>
    <property type="evidence" value="ECO:0007669"/>
    <property type="project" value="InterPro"/>
</dbReference>
<dbReference type="STRING" id="1267564.SAMN05192561_10592"/>
<organism evidence="3 4">
    <name type="scientific">Halopenitus malekzadehii</name>
    <dbReference type="NCBI Taxonomy" id="1267564"/>
    <lineage>
        <taxon>Archaea</taxon>
        <taxon>Methanobacteriati</taxon>
        <taxon>Methanobacteriota</taxon>
        <taxon>Stenosarchaea group</taxon>
        <taxon>Halobacteria</taxon>
        <taxon>Halobacteriales</taxon>
        <taxon>Haloferacaceae</taxon>
        <taxon>Halopenitus</taxon>
    </lineage>
</organism>
<feature type="domain" description="HTH iclR-type" evidence="1">
    <location>
        <begin position="89"/>
        <end position="129"/>
    </location>
</feature>
<reference evidence="3 4" key="1">
    <citation type="submission" date="2016-10" db="EMBL/GenBank/DDBJ databases">
        <authorList>
            <person name="de Groot N.N."/>
        </authorList>
    </citation>
    <scope>NUCLEOTIDE SEQUENCE [LARGE SCALE GENOMIC DNA]</scope>
    <source>
        <strain evidence="3 4">IBRC-M10418</strain>
    </source>
</reference>
<dbReference type="InterPro" id="IPR051011">
    <property type="entry name" value="Metal_resp_trans_reg"/>
</dbReference>
<evidence type="ECO:0000259" key="1">
    <source>
        <dbReference type="Pfam" id="PF09339"/>
    </source>
</evidence>
<proteinExistence type="predicted"/>
<gene>
    <name evidence="3" type="ORF">SAMN05192561_10592</name>
</gene>
<dbReference type="InterPro" id="IPR056528">
    <property type="entry name" value="HVO_2833_C"/>
</dbReference>
<dbReference type="PANTHER" id="PTHR43132">
    <property type="entry name" value="ARSENICAL RESISTANCE OPERON REPRESSOR ARSR-RELATED"/>
    <property type="match status" value="1"/>
</dbReference>
<dbReference type="AlphaFoldDB" id="A0A1H6J4I7"/>
<evidence type="ECO:0000313" key="4">
    <source>
        <dbReference type="Proteomes" id="UP000199215"/>
    </source>
</evidence>
<sequence>MIAERELRVLSVLDSPKGRQELADELNYREDTVSEALTGLARYDLIHKERVGNRVIAKPSDARCVEVLQSLTKSNPHVDFPDVLTPSMLNILYYLSSGDAWTATELAEQTGHARATIYRGLRTLTNRAMVIKQHSQYRLTEEFNDLHTFAHELQHHIHRVRIKQDIGSGTLVWESHEEFLVRTDTEVEHPDYHRTGLDAFAEYGLQFFTTSEQYYFYSEDRNSLTPGDLFCHLLLIENDSRHRKYALLLAVKADLSPERLKTAADEYGITEIVNPLVEFLKTEGGKVSEATPRWEEFETLADEYGVEL</sequence>
<dbReference type="RefSeq" id="WP_092817108.1">
    <property type="nucleotide sequence ID" value="NZ_FNWU01000005.1"/>
</dbReference>
<evidence type="ECO:0000313" key="3">
    <source>
        <dbReference type="EMBL" id="SEH53738.1"/>
    </source>
</evidence>
<keyword evidence="4" id="KW-1185">Reference proteome</keyword>
<dbReference type="SUPFAM" id="SSF46785">
    <property type="entry name" value="Winged helix' DNA-binding domain"/>
    <property type="match status" value="2"/>
</dbReference>
<accession>A0A1H6J4I7</accession>
<dbReference type="EMBL" id="FNWU01000005">
    <property type="protein sequence ID" value="SEH53738.1"/>
    <property type="molecule type" value="Genomic_DNA"/>
</dbReference>
<evidence type="ECO:0000259" key="2">
    <source>
        <dbReference type="Pfam" id="PF24271"/>
    </source>
</evidence>
<dbReference type="OrthoDB" id="95477at2157"/>